<dbReference type="PANTHER" id="PTHR37049">
    <property type="entry name" value="PEPTIDASE S41 FAMILY PROTEIN"/>
    <property type="match status" value="1"/>
</dbReference>
<sequence>RGSNSSLTSAQSSYFDYHQDMTADGKPFTSWAEKFGPHDVNGDNYTTLARWNLSDYYTNVSSGGIFSAAQYAIRWNPEMKDTALSGFNNDMPYYRAAAGVSPGVNVRDGLSQNDTAGIALQFVYEEADCRLYYTPEMTVDIAAVWKAAADAQWGQSGKCVAGGNYG</sequence>
<dbReference type="AlphaFoldDB" id="A0A699UDS7"/>
<feature type="non-terminal residue" evidence="1">
    <location>
        <position position="1"/>
    </location>
</feature>
<dbReference type="EMBL" id="BKCJ011320075">
    <property type="protein sequence ID" value="GFD20163.1"/>
    <property type="molecule type" value="Genomic_DNA"/>
</dbReference>
<evidence type="ECO:0000313" key="1">
    <source>
        <dbReference type="EMBL" id="GFD20163.1"/>
    </source>
</evidence>
<feature type="non-terminal residue" evidence="1">
    <location>
        <position position="166"/>
    </location>
</feature>
<proteinExistence type="predicted"/>
<reference evidence="1" key="1">
    <citation type="journal article" date="2019" name="Sci. Rep.">
        <title>Draft genome of Tanacetum cinerariifolium, the natural source of mosquito coil.</title>
        <authorList>
            <person name="Yamashiro T."/>
            <person name="Shiraishi A."/>
            <person name="Satake H."/>
            <person name="Nakayama K."/>
        </authorList>
    </citation>
    <scope>NUCLEOTIDE SEQUENCE</scope>
</reference>
<gene>
    <name evidence="1" type="ORF">Tci_892132</name>
</gene>
<dbReference type="PANTHER" id="PTHR37049:SF4">
    <property type="entry name" value="RHODANESE DOMAIN-CONTAINING PROTEIN"/>
    <property type="match status" value="1"/>
</dbReference>
<accession>A0A699UDS7</accession>
<organism evidence="1">
    <name type="scientific">Tanacetum cinerariifolium</name>
    <name type="common">Dalmatian daisy</name>
    <name type="synonym">Chrysanthemum cinerariifolium</name>
    <dbReference type="NCBI Taxonomy" id="118510"/>
    <lineage>
        <taxon>Eukaryota</taxon>
        <taxon>Viridiplantae</taxon>
        <taxon>Streptophyta</taxon>
        <taxon>Embryophyta</taxon>
        <taxon>Tracheophyta</taxon>
        <taxon>Spermatophyta</taxon>
        <taxon>Magnoliopsida</taxon>
        <taxon>eudicotyledons</taxon>
        <taxon>Gunneridae</taxon>
        <taxon>Pentapetalae</taxon>
        <taxon>asterids</taxon>
        <taxon>campanulids</taxon>
        <taxon>Asterales</taxon>
        <taxon>Asteraceae</taxon>
        <taxon>Asteroideae</taxon>
        <taxon>Anthemideae</taxon>
        <taxon>Anthemidinae</taxon>
        <taxon>Tanacetum</taxon>
    </lineage>
</organism>
<comment type="caution">
    <text evidence="1">The sequence shown here is derived from an EMBL/GenBank/DDBJ whole genome shotgun (WGS) entry which is preliminary data.</text>
</comment>
<name>A0A699UDS7_TANCI</name>
<dbReference type="InterPro" id="IPR052766">
    <property type="entry name" value="S41A_metabolite_peptidase"/>
</dbReference>
<protein>
    <submittedName>
        <fullName evidence="1">Uncharacterized protein</fullName>
    </submittedName>
</protein>